<accession>Q758N6</accession>
<evidence type="ECO:0000313" key="5">
    <source>
        <dbReference type="Proteomes" id="UP000000591"/>
    </source>
</evidence>
<dbReference type="InterPro" id="IPR039226">
    <property type="entry name" value="Ski3/TTC37"/>
</dbReference>
<dbReference type="HOGENOM" id="CLU_001688_0_0_1"/>
<dbReference type="Pfam" id="PF18833">
    <property type="entry name" value="TPR_22"/>
    <property type="match status" value="1"/>
</dbReference>
<evidence type="ECO:0000313" key="4">
    <source>
        <dbReference type="EMBL" id="AAS52403.2"/>
    </source>
</evidence>
<feature type="repeat" description="TPR" evidence="3">
    <location>
        <begin position="660"/>
        <end position="693"/>
    </location>
</feature>
<dbReference type="InterPro" id="IPR019734">
    <property type="entry name" value="TPR_rpt"/>
</dbReference>
<reference evidence="5" key="2">
    <citation type="journal article" date="2013" name="G3 (Bethesda)">
        <title>Genomes of Ashbya fungi isolated from insects reveal four mating-type loci, numerous translocations, lack of transposons, and distinct gene duplications.</title>
        <authorList>
            <person name="Dietrich F.S."/>
            <person name="Voegeli S."/>
            <person name="Kuo S."/>
            <person name="Philippsen P."/>
        </authorList>
    </citation>
    <scope>GENOME REANNOTATION</scope>
    <source>
        <strain evidence="5">ATCC 10895 / CBS 109.51 / FGSC 9923 / NRRL Y-1056</strain>
    </source>
</reference>
<sequence>MAPNVKQCLKGAKQALAAQDWATAVEYSLQVLDVDARSYYAHVFLGKAYSMEGNWKESLKHYDCAIEENPRELVAWKGLFVLLRDANGMLSHEEYFQRCSEYAEVLVTLQLPQIELIDQLRDYVRQHPDAEEAYLWQLRPGMPLAEQLGRNLLEPQEALKRLLSKVNAREEREVARLVSRERLKLSKNDTDYTFKLNSVAWQVYESSPVDELYEQLVNVIYDDAERRQMEHQWLEHRIKLLSAMPSGDKPAFYLQVKTMVDDMVLVDHDSSLAWRLHLEWQDCVSVYDLDLERISMFIRKFPTEPLGVLLLAWICSKFSNYDAKLFYKMTFGEKEEINTVSGELEEPGENLHPEFANAVDTGSQERLSETDVVQVLRDLQHLQKSILAHRIVSQYFVNLEEYEFVLPYIKNGITLVAQAIRDLGARLINAKRDLSLDYATVYTYLESPKYHSIALSLFDKVLADDPQNYRAKLKKSHILIERKQWDEAYALLKGVVDRHPHLYDAHSAFGWCQLQLGDTESALETFQLIINNVKSSDGTSSQFISSVHWRTAQALITKQQHEDPSGNEFIKIAFQHLVQSLKITDLFAPGYSLLGHIYEVYFQDLTRAFRCYVKAFELDAGDLVAAKYMVEYYSDLCNWQAAANICDRVIKNDMHLNSVNWPYRVLGVYYLELQQEAESIEWFQSALRIDSSDVEAWIGLGQAYAACGRIEASIKVFERALELSPEHKYAGLFLAISLCQLSEFEKSLEALRKLVNKYPQEAIFKERLSATLVEHALQFFDQGYLIKAATCAAEVISIIEGIVSEQVEYTTNMWITLSKALNIFISTRSQFDNLPLAKLTSILDKCPLKNTEEVDLIDMTSFENLLNGDSDLNISVALQFLILSSKCCIATSDYENLSRTVRASLWYNLALAELTAYLILKEMRYCDAATYCFKRSIKYQSNFFASWVGLGISSMNLNYRVSQHCFIKANALAPKEPTIWFNMSLLALKCHDVEFAKLVLNQLHGLAPQMPHSWFAKALTLEKEGDINESTRMFAYAFLISNGRYKPVQLLYAKAALNRHIANNEDERDIEPNLELSTIAYGLGQYLKKCPDDLLALQCAILTYERLCKFTAASHLINDVALILENRFEKSQDERELINYGIIKTQLARTQLGLAKFENAIEDASLALGILEGNDTPDAKRALLSNYIVLGLGHYFSGDFDQALEFFKILLSDYGNSSEVTLMISRTIYNFGGEEAIDIALQELSEYRTTHGLDLLVVITMAVICLMENKVDQLSILMKDLANLPLKGILSDKYKDVPLVMDEISRALNLRAPSKILWQRSAFFTPNNADVWKQLDYTTSNRITHSGQCKVTANHLSNTCFKLGTLSKTQLGIYLCPWNKEGVKLLHDHF</sequence>
<feature type="repeat" description="TPR" evidence="3">
    <location>
        <begin position="39"/>
        <end position="72"/>
    </location>
</feature>
<dbReference type="Pfam" id="PF07719">
    <property type="entry name" value="TPR_2"/>
    <property type="match status" value="1"/>
</dbReference>
<gene>
    <name evidence="4" type="ORF">AGOS_AEL281C</name>
</gene>
<dbReference type="Pfam" id="PF14559">
    <property type="entry name" value="TPR_19"/>
    <property type="match status" value="1"/>
</dbReference>
<dbReference type="InParanoid" id="Q758N6"/>
<dbReference type="InterPro" id="IPR013105">
    <property type="entry name" value="TPR_2"/>
</dbReference>
<keyword evidence="5" id="KW-1185">Reference proteome</keyword>
<dbReference type="OrthoDB" id="421075at2759"/>
<name>Q758N6_EREGS</name>
<organism evidence="4 5">
    <name type="scientific">Eremothecium gossypii (strain ATCC 10895 / CBS 109.51 / FGSC 9923 / NRRL Y-1056)</name>
    <name type="common">Yeast</name>
    <name type="synonym">Ashbya gossypii</name>
    <dbReference type="NCBI Taxonomy" id="284811"/>
    <lineage>
        <taxon>Eukaryota</taxon>
        <taxon>Fungi</taxon>
        <taxon>Dikarya</taxon>
        <taxon>Ascomycota</taxon>
        <taxon>Saccharomycotina</taxon>
        <taxon>Saccharomycetes</taxon>
        <taxon>Saccharomycetales</taxon>
        <taxon>Saccharomycetaceae</taxon>
        <taxon>Eremothecium</taxon>
    </lineage>
</organism>
<dbReference type="GO" id="GO:0000956">
    <property type="term" value="P:nuclear-transcribed mRNA catabolic process"/>
    <property type="evidence" value="ECO:0000318"/>
    <property type="project" value="GO_Central"/>
</dbReference>
<dbReference type="STRING" id="284811.Q758N6"/>
<dbReference type="GO" id="GO:0055087">
    <property type="term" value="C:Ski complex"/>
    <property type="evidence" value="ECO:0000318"/>
    <property type="project" value="GO_Central"/>
</dbReference>
<dbReference type="PANTHER" id="PTHR15704">
    <property type="entry name" value="SUPERKILLER 3 PROTEIN-RELATED"/>
    <property type="match status" value="1"/>
</dbReference>
<keyword evidence="1" id="KW-0677">Repeat</keyword>
<dbReference type="Gene3D" id="1.25.40.10">
    <property type="entry name" value="Tetratricopeptide repeat domain"/>
    <property type="match status" value="4"/>
</dbReference>
<dbReference type="PROSITE" id="PS50293">
    <property type="entry name" value="TPR_REGION"/>
    <property type="match status" value="1"/>
</dbReference>
<dbReference type="SUPFAM" id="SSF48452">
    <property type="entry name" value="TPR-like"/>
    <property type="match status" value="5"/>
</dbReference>
<dbReference type="GeneID" id="4620759"/>
<dbReference type="PANTHER" id="PTHR15704:SF7">
    <property type="entry name" value="SUPERKILLER COMPLEX PROTEIN 3"/>
    <property type="match status" value="1"/>
</dbReference>
<dbReference type="EMBL" id="AE016818">
    <property type="protein sequence ID" value="AAS52403.2"/>
    <property type="molecule type" value="Genomic_DNA"/>
</dbReference>
<evidence type="ECO:0000256" key="1">
    <source>
        <dbReference type="ARBA" id="ARBA00022737"/>
    </source>
</evidence>
<dbReference type="OMA" id="CQWELDP"/>
<dbReference type="FunCoup" id="Q758N6">
    <property type="interactions" value="557"/>
</dbReference>
<dbReference type="InterPro" id="IPR011990">
    <property type="entry name" value="TPR-like_helical_dom_sf"/>
</dbReference>
<dbReference type="SMART" id="SM00028">
    <property type="entry name" value="TPR"/>
    <property type="match status" value="7"/>
</dbReference>
<proteinExistence type="predicted"/>
<dbReference type="KEGG" id="ago:AGOS_AEL281C"/>
<protein>
    <submittedName>
        <fullName evidence="4">AEL281Cp</fullName>
    </submittedName>
</protein>
<evidence type="ECO:0000256" key="3">
    <source>
        <dbReference type="PROSITE-ProRule" id="PRU00339"/>
    </source>
</evidence>
<evidence type="ECO:0000256" key="2">
    <source>
        <dbReference type="ARBA" id="ARBA00022803"/>
    </source>
</evidence>
<reference evidence="4 5" key="1">
    <citation type="journal article" date="2004" name="Science">
        <title>The Ashbya gossypii genome as a tool for mapping the ancient Saccharomyces cerevisiae genome.</title>
        <authorList>
            <person name="Dietrich F.S."/>
            <person name="Voegeli S."/>
            <person name="Brachat S."/>
            <person name="Lerch A."/>
            <person name="Gates K."/>
            <person name="Steiner S."/>
            <person name="Mohr C."/>
            <person name="Pohlmann R."/>
            <person name="Luedi P."/>
            <person name="Choi S."/>
            <person name="Wing R.A."/>
            <person name="Flavier A."/>
            <person name="Gaffney T.D."/>
            <person name="Philippsen P."/>
        </authorList>
    </citation>
    <scope>NUCLEOTIDE SEQUENCE [LARGE SCALE GENOMIC DNA]</scope>
    <source>
        <strain evidence="5">ATCC 10895 / CBS 109.51 / FGSC 9923 / NRRL Y-1056</strain>
    </source>
</reference>
<dbReference type="Proteomes" id="UP000000591">
    <property type="component" value="Chromosome V"/>
</dbReference>
<keyword evidence="2 3" id="KW-0802">TPR repeat</keyword>
<dbReference type="InterPro" id="IPR040962">
    <property type="entry name" value="TPR_22"/>
</dbReference>
<feature type="repeat" description="TPR" evidence="3">
    <location>
        <begin position="694"/>
        <end position="727"/>
    </location>
</feature>
<dbReference type="RefSeq" id="NP_984579.2">
    <property type="nucleotide sequence ID" value="NM_209932.2"/>
</dbReference>
<dbReference type="PROSITE" id="PS50005">
    <property type="entry name" value="TPR"/>
    <property type="match status" value="3"/>
</dbReference>
<dbReference type="eggNOG" id="KOG1127">
    <property type="taxonomic scope" value="Eukaryota"/>
</dbReference>